<proteinExistence type="predicted"/>
<dbReference type="GO" id="GO:0090313">
    <property type="term" value="P:regulation of protein targeting to membrane"/>
    <property type="evidence" value="ECO:0007669"/>
    <property type="project" value="TreeGrafter"/>
</dbReference>
<evidence type="ECO:0000256" key="1">
    <source>
        <dbReference type="SAM" id="MobiDB-lite"/>
    </source>
</evidence>
<gene>
    <name evidence="3" type="ORF">H4317_00660</name>
</gene>
<dbReference type="Proteomes" id="UP000515489">
    <property type="component" value="Chromosome"/>
</dbReference>
<sequence length="1032" mass="111528">MRKFWIGLLIFLVVLVAAVALTPLLFKDKIKQALDKQLAERVDAKVEYNPSNVSLSLLSTFPDLALGIDELRVIGKDSFARDTLAYLPSFRVGMDLMSVISGDQIKIKSILLDRPEISAKVLKSGKANWDVMLSDSAAAAQGQDTTSLNLAISKWEVTDGHLRYEDRTIPFNMELRGLNHTGSGDFASNIFDMVSQTTADQFSMTYDGTEYVSKKKLTADVTMAMDLDKMLFTFKDNKVQLNDFPASFQGSIGLPNATDITYDLTFKALETDFKTILSLVPGVYTEQFKDVEASGKVAFDGYFKGVQNEVKMPGYGVNLQVKNGMFKYPQLPQAAKNINVDMVVDNPSGFTNNVKVNVKQFHLDLGANPIDGNVAIDGLEPMKVDGRVKANVDLAEMMKVYPVQDLLLRGKLFVDGTAKGIYSKTQMPVVQAKMNLTNGYVKSKQFPAPIENLTVAGVVNNPTGQLNDTRVDISNFRMLLDGEPLEGRVSTQGVDKLRFDADVKGTVDLTKITKIFPLEGMTVTGRLNGNVAAKGNMADIEAGRYQTVVASGTVNAQNITYKSADLPQGMRVTKATATFNNDKIVLQNMSGFVGSSDIAASGTISNYMGYLFVPGQPLRGNLTVNSSRFNVNEWMVDEVSATPTKGAVAATKAPTAATKADGVLQIPKEFDLTLNTTVGQVIYDNLKLENVKGTVGVRDQTATLNGLTFNTLGGAFATTGSYSSKNLAHPKFNFGLNIKNLNFQNAFSAFNSIKTLVPLADNLEGVFSTNFNVSGEMGPDMMPNYSTLTGKGLFEVVRAAVSGSPVMEKISSLTQFQELKSFAVNNKDVAAEIINGNFIVKPFDLNVGQIKMTVGGSNNISSGGLEYVTALNVPTGKLGSQLSSQLTRLTGVSDIKGTDRVTLGLTIGGTVSNPQVKLTTGSVKAQAKDLVTNIVQAKVDDAKLQLQAKAKVAQDSLQRELQRKQLELQAKAQQELEKKKLEAQAKLKEQATKGLNSLFGKPKTQPAKPVEPTATPTPTPEPTKPDTTKTGG</sequence>
<dbReference type="EMBL" id="CP060202">
    <property type="protein sequence ID" value="QNH62374.1"/>
    <property type="molecule type" value="Genomic_DNA"/>
</dbReference>
<protein>
    <submittedName>
        <fullName evidence="3">AsmA family protein</fullName>
    </submittedName>
</protein>
<dbReference type="Pfam" id="PF05170">
    <property type="entry name" value="AsmA"/>
    <property type="match status" value="1"/>
</dbReference>
<dbReference type="InterPro" id="IPR007844">
    <property type="entry name" value="AsmA"/>
</dbReference>
<reference evidence="3 4" key="1">
    <citation type="submission" date="2020-08" db="EMBL/GenBank/DDBJ databases">
        <title>Hymenobacter sp. S2-20-2 genome sequencing.</title>
        <authorList>
            <person name="Jin L."/>
        </authorList>
    </citation>
    <scope>NUCLEOTIDE SEQUENCE [LARGE SCALE GENOMIC DNA]</scope>
    <source>
        <strain evidence="3 4">S2-20-2</strain>
    </source>
</reference>
<dbReference type="RefSeq" id="WP_185888287.1">
    <property type="nucleotide sequence ID" value="NZ_CP060202.1"/>
</dbReference>
<dbReference type="PANTHER" id="PTHR30441:SF8">
    <property type="entry name" value="DUF748 DOMAIN-CONTAINING PROTEIN"/>
    <property type="match status" value="1"/>
</dbReference>
<feature type="domain" description="AsmA" evidence="2">
    <location>
        <begin position="6"/>
        <end position="226"/>
    </location>
</feature>
<evidence type="ECO:0000313" key="3">
    <source>
        <dbReference type="EMBL" id="QNH62374.1"/>
    </source>
</evidence>
<dbReference type="InterPro" id="IPR052894">
    <property type="entry name" value="AsmA-related"/>
</dbReference>
<dbReference type="PANTHER" id="PTHR30441">
    <property type="entry name" value="DUF748 DOMAIN-CONTAINING PROTEIN"/>
    <property type="match status" value="1"/>
</dbReference>
<dbReference type="AlphaFoldDB" id="A0A7G7W7N1"/>
<evidence type="ECO:0000259" key="2">
    <source>
        <dbReference type="Pfam" id="PF05170"/>
    </source>
</evidence>
<feature type="compositionally biased region" description="Basic and acidic residues" evidence="1">
    <location>
        <begin position="1023"/>
        <end position="1032"/>
    </location>
</feature>
<evidence type="ECO:0000313" key="4">
    <source>
        <dbReference type="Proteomes" id="UP000515489"/>
    </source>
</evidence>
<name>A0A7G7W7N1_9BACT</name>
<organism evidence="3 4">
    <name type="scientific">Hymenobacter sediminicola</name>
    <dbReference type="NCBI Taxonomy" id="2761579"/>
    <lineage>
        <taxon>Bacteria</taxon>
        <taxon>Pseudomonadati</taxon>
        <taxon>Bacteroidota</taxon>
        <taxon>Cytophagia</taxon>
        <taxon>Cytophagales</taxon>
        <taxon>Hymenobacteraceae</taxon>
        <taxon>Hymenobacter</taxon>
    </lineage>
</organism>
<dbReference type="KEGG" id="hsk:H4317_00660"/>
<dbReference type="GO" id="GO:0005886">
    <property type="term" value="C:plasma membrane"/>
    <property type="evidence" value="ECO:0007669"/>
    <property type="project" value="TreeGrafter"/>
</dbReference>
<keyword evidence="4" id="KW-1185">Reference proteome</keyword>
<accession>A0A7G7W7N1</accession>
<feature type="region of interest" description="Disordered" evidence="1">
    <location>
        <begin position="987"/>
        <end position="1032"/>
    </location>
</feature>